<dbReference type="PANTHER" id="PTHR44051">
    <property type="entry name" value="GLUTATHIONE S-TRANSFERASE-RELATED"/>
    <property type="match status" value="1"/>
</dbReference>
<proteinExistence type="predicted"/>
<dbReference type="SFLD" id="SFLDG01150">
    <property type="entry name" value="Main.1:_Beta-like"/>
    <property type="match status" value="1"/>
</dbReference>
<dbReference type="Gene3D" id="1.20.1050.10">
    <property type="match status" value="1"/>
</dbReference>
<comment type="caution">
    <text evidence="3">The sequence shown here is derived from an EMBL/GenBank/DDBJ whole genome shotgun (WGS) entry which is preliminary data.</text>
</comment>
<dbReference type="InterPro" id="IPR036249">
    <property type="entry name" value="Thioredoxin-like_sf"/>
</dbReference>
<dbReference type="SUPFAM" id="SSF47616">
    <property type="entry name" value="GST C-terminal domain-like"/>
    <property type="match status" value="1"/>
</dbReference>
<dbReference type="PANTHER" id="PTHR44051:SF21">
    <property type="entry name" value="GLUTATHIONE S-TRANSFERASE FAMILY PROTEIN"/>
    <property type="match status" value="1"/>
</dbReference>
<protein>
    <submittedName>
        <fullName evidence="3">Glutathione S-transferase family protein</fullName>
    </submittedName>
</protein>
<dbReference type="InterPro" id="IPR004046">
    <property type="entry name" value="GST_C"/>
</dbReference>
<accession>A0ABT9G5R9</accession>
<dbReference type="Pfam" id="PF13409">
    <property type="entry name" value="GST_N_2"/>
    <property type="match status" value="1"/>
</dbReference>
<dbReference type="Pfam" id="PF00043">
    <property type="entry name" value="GST_C"/>
    <property type="match status" value="1"/>
</dbReference>
<dbReference type="SUPFAM" id="SSF52833">
    <property type="entry name" value="Thioredoxin-like"/>
    <property type="match status" value="1"/>
</dbReference>
<dbReference type="InterPro" id="IPR040079">
    <property type="entry name" value="Glutathione_S-Trfase"/>
</dbReference>
<keyword evidence="4" id="KW-1185">Reference proteome</keyword>
<dbReference type="RefSeq" id="WP_305750372.1">
    <property type="nucleotide sequence ID" value="NZ_JAUZEE010000007.1"/>
</dbReference>
<evidence type="ECO:0000259" key="2">
    <source>
        <dbReference type="PROSITE" id="PS50405"/>
    </source>
</evidence>
<feature type="domain" description="GST N-terminal" evidence="1">
    <location>
        <begin position="2"/>
        <end position="82"/>
    </location>
</feature>
<dbReference type="SFLD" id="SFLDS00019">
    <property type="entry name" value="Glutathione_Transferase_(cytos"/>
    <property type="match status" value="1"/>
</dbReference>
<dbReference type="InterPro" id="IPR010987">
    <property type="entry name" value="Glutathione-S-Trfase_C-like"/>
</dbReference>
<organism evidence="3 4">
    <name type="scientific">Leptothrix discophora</name>
    <dbReference type="NCBI Taxonomy" id="89"/>
    <lineage>
        <taxon>Bacteria</taxon>
        <taxon>Pseudomonadati</taxon>
        <taxon>Pseudomonadota</taxon>
        <taxon>Betaproteobacteria</taxon>
        <taxon>Burkholderiales</taxon>
        <taxon>Sphaerotilaceae</taxon>
        <taxon>Leptothrix</taxon>
    </lineage>
</organism>
<dbReference type="EMBL" id="JAUZEE010000007">
    <property type="protein sequence ID" value="MDP4301828.1"/>
    <property type="molecule type" value="Genomic_DNA"/>
</dbReference>
<dbReference type="Gene3D" id="3.40.30.10">
    <property type="entry name" value="Glutaredoxin"/>
    <property type="match status" value="1"/>
</dbReference>
<dbReference type="Proteomes" id="UP001235760">
    <property type="component" value="Unassembled WGS sequence"/>
</dbReference>
<reference evidence="3 4" key="1">
    <citation type="submission" date="2023-08" db="EMBL/GenBank/DDBJ databases">
        <authorList>
            <person name="Roldan D.M."/>
            <person name="Menes R.J."/>
        </authorList>
    </citation>
    <scope>NUCLEOTIDE SEQUENCE [LARGE SCALE GENOMIC DNA]</scope>
    <source>
        <strain evidence="3 4">CCM 2812</strain>
    </source>
</reference>
<evidence type="ECO:0000313" key="4">
    <source>
        <dbReference type="Proteomes" id="UP001235760"/>
    </source>
</evidence>
<dbReference type="CDD" id="cd03207">
    <property type="entry name" value="GST_C_8"/>
    <property type="match status" value="1"/>
</dbReference>
<dbReference type="PROSITE" id="PS50405">
    <property type="entry name" value="GST_CTER"/>
    <property type="match status" value="1"/>
</dbReference>
<feature type="domain" description="GST C-terminal" evidence="2">
    <location>
        <begin position="88"/>
        <end position="208"/>
    </location>
</feature>
<dbReference type="CDD" id="cd03046">
    <property type="entry name" value="GST_N_GTT1_like"/>
    <property type="match status" value="1"/>
</dbReference>
<gene>
    <name evidence="3" type="ORF">Q8X39_14385</name>
</gene>
<dbReference type="InterPro" id="IPR004045">
    <property type="entry name" value="Glutathione_S-Trfase_N"/>
</dbReference>
<evidence type="ECO:0000313" key="3">
    <source>
        <dbReference type="EMBL" id="MDP4301828.1"/>
    </source>
</evidence>
<name>A0ABT9G5R9_LEPDI</name>
<evidence type="ECO:0000259" key="1">
    <source>
        <dbReference type="PROSITE" id="PS50404"/>
    </source>
</evidence>
<dbReference type="PROSITE" id="PS50404">
    <property type="entry name" value="GST_NTER"/>
    <property type="match status" value="1"/>
</dbReference>
<dbReference type="InterPro" id="IPR036282">
    <property type="entry name" value="Glutathione-S-Trfase_C_sf"/>
</dbReference>
<sequence length="209" mass="22867">MPSELVYYTHPQSRGRIAHWMLEEVGQPYDTVWLPFGPEMKSADYRAINPMGKVPALRDGDAVVTEAAAICAYLADRFPQAGLAPEPGRRERAAYLRWLFFAAGPLEQATVAHALGWQVPEGRSGMVGFGSRDDTLAALEGLLLNSTWVCGERFSAADVYLGSSLGWGLMFGTIDRRPAFEAYVARAQARPAAQRAHQINEARIAATKA</sequence>
<dbReference type="SFLD" id="SFLDG00358">
    <property type="entry name" value="Main_(cytGST)"/>
    <property type="match status" value="1"/>
</dbReference>